<dbReference type="CDD" id="cd00167">
    <property type="entry name" value="SANT"/>
    <property type="match status" value="2"/>
</dbReference>
<dbReference type="OrthoDB" id="2143914at2759"/>
<comment type="caution">
    <text evidence="8">The sequence shown here is derived from an EMBL/GenBank/DDBJ whole genome shotgun (WGS) entry which is preliminary data.</text>
</comment>
<evidence type="ECO:0000256" key="1">
    <source>
        <dbReference type="ARBA" id="ARBA00004123"/>
    </source>
</evidence>
<reference evidence="8 9" key="1">
    <citation type="journal article" date="2020" name="IScience">
        <title>Genome Sequencing of the Endangered Kingdonia uniflora (Circaeasteraceae, Ranunculales) Reveals Potential Mechanisms of Evolutionary Specialization.</title>
        <authorList>
            <person name="Sun Y."/>
            <person name="Deng T."/>
            <person name="Zhang A."/>
            <person name="Moore M.J."/>
            <person name="Landis J.B."/>
            <person name="Lin N."/>
            <person name="Zhang H."/>
            <person name="Zhang X."/>
            <person name="Huang J."/>
            <person name="Zhang X."/>
            <person name="Sun H."/>
            <person name="Wang H."/>
        </authorList>
    </citation>
    <scope>NUCLEOTIDE SEQUENCE [LARGE SCALE GENOMIC DNA]</scope>
    <source>
        <strain evidence="8">TB1705</strain>
        <tissue evidence="8">Leaf</tissue>
    </source>
</reference>
<dbReference type="SMART" id="SM00717">
    <property type="entry name" value="SANT"/>
    <property type="match status" value="2"/>
</dbReference>
<gene>
    <name evidence="8" type="ORF">GIB67_004252</name>
</gene>
<dbReference type="AlphaFoldDB" id="A0A7J7MR43"/>
<dbReference type="PANTHER" id="PTHR47994">
    <property type="entry name" value="F14D16.11-RELATED"/>
    <property type="match status" value="1"/>
</dbReference>
<accession>A0A7J7MR43</accession>
<dbReference type="PROSITE" id="PS50090">
    <property type="entry name" value="MYB_LIKE"/>
    <property type="match status" value="1"/>
</dbReference>
<dbReference type="FunFam" id="1.10.10.60:FF:000204">
    <property type="entry name" value="transcription factor MYB80"/>
    <property type="match status" value="1"/>
</dbReference>
<feature type="domain" description="HTH myb-type" evidence="7">
    <location>
        <begin position="9"/>
        <end position="51"/>
    </location>
</feature>
<feature type="region of interest" description="Disordered" evidence="5">
    <location>
        <begin position="223"/>
        <end position="244"/>
    </location>
</feature>
<dbReference type="InterPro" id="IPR017930">
    <property type="entry name" value="Myb_dom"/>
</dbReference>
<dbReference type="SUPFAM" id="SSF46689">
    <property type="entry name" value="Homeodomain-like"/>
    <property type="match status" value="1"/>
</dbReference>
<evidence type="ECO:0000259" key="6">
    <source>
        <dbReference type="PROSITE" id="PS50090"/>
    </source>
</evidence>
<dbReference type="Gene3D" id="1.10.10.60">
    <property type="entry name" value="Homeodomain-like"/>
    <property type="match status" value="2"/>
</dbReference>
<keyword evidence="4" id="KW-0539">Nucleus</keyword>
<dbReference type="GO" id="GO:0005634">
    <property type="term" value="C:nucleus"/>
    <property type="evidence" value="ECO:0007669"/>
    <property type="project" value="UniProtKB-SubCell"/>
</dbReference>
<evidence type="ECO:0000313" key="8">
    <source>
        <dbReference type="EMBL" id="KAF6157314.1"/>
    </source>
</evidence>
<proteinExistence type="predicted"/>
<sequence>MGRPPCCDKSNVKRGLWTSAEDAKILAHVSIHGPGLKRCGKSCRLRWTNYLRPDLNHNNFTPQEEELIVRLHKAIGSRWSLIAMQLPGRTDNDVKNHWNTKLRKKLFGMGIDPVTHRPFSQILADYGTIGGLPKCGIRVGSPFTREATNNPFFSKSDPSMVSQDSMMMPMMGAVQDSNPNHKANAFYENNYSWDLLAQLQAIKLENEAATNQETITQQSHFFTADGSSSSSNVMQVTSPPPPLPPSQLLPQGISHETTPSSPFSWSEFLLDDAFLPPHLQQQQQQQQQNYVHGVEDMGYGMYDCTGQGHPITNGGGEVNDAVGVSSSSDNSFVDAILDQDNEMLWEFPSLLDD</sequence>
<dbReference type="InterPro" id="IPR009057">
    <property type="entry name" value="Homeodomain-like_sf"/>
</dbReference>
<dbReference type="InterPro" id="IPR001005">
    <property type="entry name" value="SANT/Myb"/>
</dbReference>
<protein>
    <submittedName>
        <fullName evidence="8">Uncharacterized protein</fullName>
    </submittedName>
</protein>
<feature type="domain" description="HTH myb-type" evidence="7">
    <location>
        <begin position="52"/>
        <end position="106"/>
    </location>
</feature>
<keyword evidence="9" id="KW-1185">Reference proteome</keyword>
<dbReference type="PANTHER" id="PTHR47994:SF5">
    <property type="entry name" value="F14D16.11-RELATED"/>
    <property type="match status" value="1"/>
</dbReference>
<dbReference type="PROSITE" id="PS51294">
    <property type="entry name" value="HTH_MYB"/>
    <property type="match status" value="2"/>
</dbReference>
<name>A0A7J7MR43_9MAGN</name>
<evidence type="ECO:0000259" key="7">
    <source>
        <dbReference type="PROSITE" id="PS51294"/>
    </source>
</evidence>
<organism evidence="8 9">
    <name type="scientific">Kingdonia uniflora</name>
    <dbReference type="NCBI Taxonomy" id="39325"/>
    <lineage>
        <taxon>Eukaryota</taxon>
        <taxon>Viridiplantae</taxon>
        <taxon>Streptophyta</taxon>
        <taxon>Embryophyta</taxon>
        <taxon>Tracheophyta</taxon>
        <taxon>Spermatophyta</taxon>
        <taxon>Magnoliopsida</taxon>
        <taxon>Ranunculales</taxon>
        <taxon>Circaeasteraceae</taxon>
        <taxon>Kingdonia</taxon>
    </lineage>
</organism>
<dbReference type="InterPro" id="IPR015495">
    <property type="entry name" value="Myb_TF_plants"/>
</dbReference>
<keyword evidence="3" id="KW-0238">DNA-binding</keyword>
<evidence type="ECO:0000256" key="4">
    <source>
        <dbReference type="ARBA" id="ARBA00023242"/>
    </source>
</evidence>
<dbReference type="Pfam" id="PF00249">
    <property type="entry name" value="Myb_DNA-binding"/>
    <property type="match status" value="1"/>
</dbReference>
<evidence type="ECO:0000256" key="3">
    <source>
        <dbReference type="ARBA" id="ARBA00023125"/>
    </source>
</evidence>
<feature type="domain" description="Myb-like" evidence="6">
    <location>
        <begin position="52"/>
        <end position="102"/>
    </location>
</feature>
<evidence type="ECO:0000256" key="2">
    <source>
        <dbReference type="ARBA" id="ARBA00022737"/>
    </source>
</evidence>
<comment type="subcellular location">
    <subcellularLocation>
        <location evidence="1">Nucleus</location>
    </subcellularLocation>
</comment>
<evidence type="ECO:0000256" key="5">
    <source>
        <dbReference type="SAM" id="MobiDB-lite"/>
    </source>
</evidence>
<dbReference type="Proteomes" id="UP000541444">
    <property type="component" value="Unassembled WGS sequence"/>
</dbReference>
<evidence type="ECO:0000313" key="9">
    <source>
        <dbReference type="Proteomes" id="UP000541444"/>
    </source>
</evidence>
<dbReference type="GO" id="GO:0003677">
    <property type="term" value="F:DNA binding"/>
    <property type="evidence" value="ECO:0007669"/>
    <property type="project" value="UniProtKB-KW"/>
</dbReference>
<keyword evidence="2" id="KW-0677">Repeat</keyword>
<dbReference type="EMBL" id="JACGCM010001275">
    <property type="protein sequence ID" value="KAF6157314.1"/>
    <property type="molecule type" value="Genomic_DNA"/>
</dbReference>